<accession>A0AAD7EZ02</accession>
<comment type="caution">
    <text evidence="1">The sequence shown here is derived from an EMBL/GenBank/DDBJ whole genome shotgun (WGS) entry which is preliminary data.</text>
</comment>
<evidence type="ECO:0000313" key="1">
    <source>
        <dbReference type="EMBL" id="KAJ7359847.1"/>
    </source>
</evidence>
<dbReference type="AlphaFoldDB" id="A0AAD7EZ02"/>
<organism evidence="1 2">
    <name type="scientific">Mycena albidolilacea</name>
    <dbReference type="NCBI Taxonomy" id="1033008"/>
    <lineage>
        <taxon>Eukaryota</taxon>
        <taxon>Fungi</taxon>
        <taxon>Dikarya</taxon>
        <taxon>Basidiomycota</taxon>
        <taxon>Agaricomycotina</taxon>
        <taxon>Agaricomycetes</taxon>
        <taxon>Agaricomycetidae</taxon>
        <taxon>Agaricales</taxon>
        <taxon>Marasmiineae</taxon>
        <taxon>Mycenaceae</taxon>
        <taxon>Mycena</taxon>
    </lineage>
</organism>
<dbReference type="EMBL" id="JARIHO010000006">
    <property type="protein sequence ID" value="KAJ7359847.1"/>
    <property type="molecule type" value="Genomic_DNA"/>
</dbReference>
<sequence>MANAKSYNVFGANLRDWELEDALENAPLIAEVSWTRIAEEGDPDFRRLASNTLKKLEKNATPTFPSPIRVPESSHTLLFRSGCTIRELKCEVYDTGSALWRQLELFRELDTLDAFLEIRIADLFDALDAECDDDDTSPPILPKLQHIKITFEGGGARGNVINCARILDLVLRRRAHE</sequence>
<dbReference type="Proteomes" id="UP001218218">
    <property type="component" value="Unassembled WGS sequence"/>
</dbReference>
<proteinExistence type="predicted"/>
<evidence type="ECO:0000313" key="2">
    <source>
        <dbReference type="Proteomes" id="UP001218218"/>
    </source>
</evidence>
<protein>
    <submittedName>
        <fullName evidence="1">Uncharacterized protein</fullName>
    </submittedName>
</protein>
<gene>
    <name evidence="1" type="ORF">DFH08DRAFT_801604</name>
</gene>
<name>A0AAD7EZ02_9AGAR</name>
<reference evidence="1" key="1">
    <citation type="submission" date="2023-03" db="EMBL/GenBank/DDBJ databases">
        <title>Massive genome expansion in bonnet fungi (Mycena s.s.) driven by repeated elements and novel gene families across ecological guilds.</title>
        <authorList>
            <consortium name="Lawrence Berkeley National Laboratory"/>
            <person name="Harder C.B."/>
            <person name="Miyauchi S."/>
            <person name="Viragh M."/>
            <person name="Kuo A."/>
            <person name="Thoen E."/>
            <person name="Andreopoulos B."/>
            <person name="Lu D."/>
            <person name="Skrede I."/>
            <person name="Drula E."/>
            <person name="Henrissat B."/>
            <person name="Morin E."/>
            <person name="Kohler A."/>
            <person name="Barry K."/>
            <person name="LaButti K."/>
            <person name="Morin E."/>
            <person name="Salamov A."/>
            <person name="Lipzen A."/>
            <person name="Mereny Z."/>
            <person name="Hegedus B."/>
            <person name="Baldrian P."/>
            <person name="Stursova M."/>
            <person name="Weitz H."/>
            <person name="Taylor A."/>
            <person name="Grigoriev I.V."/>
            <person name="Nagy L.G."/>
            <person name="Martin F."/>
            <person name="Kauserud H."/>
        </authorList>
    </citation>
    <scope>NUCLEOTIDE SEQUENCE</scope>
    <source>
        <strain evidence="1">CBHHK002</strain>
    </source>
</reference>
<keyword evidence="2" id="KW-1185">Reference proteome</keyword>